<dbReference type="Proteomes" id="UP001432209">
    <property type="component" value="Chromosome"/>
</dbReference>
<dbReference type="EMBL" id="CP109495">
    <property type="protein sequence ID" value="WUX50171.1"/>
    <property type="molecule type" value="Genomic_DNA"/>
</dbReference>
<dbReference type="RefSeq" id="WP_329073723.1">
    <property type="nucleotide sequence ID" value="NZ_CP109495.1"/>
</dbReference>
<protein>
    <submittedName>
        <fullName evidence="2">Uncharacterized protein</fullName>
    </submittedName>
</protein>
<accession>A0ABZ1ZUZ9</accession>
<feature type="region of interest" description="Disordered" evidence="1">
    <location>
        <begin position="1"/>
        <end position="22"/>
    </location>
</feature>
<evidence type="ECO:0000313" key="3">
    <source>
        <dbReference type="Proteomes" id="UP001432209"/>
    </source>
</evidence>
<evidence type="ECO:0000313" key="2">
    <source>
        <dbReference type="EMBL" id="WUX50171.1"/>
    </source>
</evidence>
<feature type="region of interest" description="Disordered" evidence="1">
    <location>
        <begin position="42"/>
        <end position="79"/>
    </location>
</feature>
<feature type="compositionally biased region" description="Basic and acidic residues" evidence="1">
    <location>
        <begin position="57"/>
        <end position="70"/>
    </location>
</feature>
<evidence type="ECO:0000256" key="1">
    <source>
        <dbReference type="SAM" id="MobiDB-lite"/>
    </source>
</evidence>
<keyword evidence="3" id="KW-1185">Reference proteome</keyword>
<sequence>MVDERAEIGLRPAAPADDWRRRPDIAPATVSRACFAEELVAERTVSGAPSTSSRGPETADHLADLRDRPAGYRPPTGCA</sequence>
<name>A0ABZ1ZUZ9_STRNV</name>
<organism evidence="2 3">
    <name type="scientific">Streptomyces niveus</name>
    <name type="common">Streptomyces spheroides</name>
    <dbReference type="NCBI Taxonomy" id="193462"/>
    <lineage>
        <taxon>Bacteria</taxon>
        <taxon>Bacillati</taxon>
        <taxon>Actinomycetota</taxon>
        <taxon>Actinomycetes</taxon>
        <taxon>Kitasatosporales</taxon>
        <taxon>Streptomycetaceae</taxon>
        <taxon>Streptomyces</taxon>
    </lineage>
</organism>
<gene>
    <name evidence="2" type="ORF">OG442_00560</name>
</gene>
<proteinExistence type="predicted"/>
<reference evidence="2" key="1">
    <citation type="submission" date="2022-10" db="EMBL/GenBank/DDBJ databases">
        <title>The complete genomes of actinobacterial strains from the NBC collection.</title>
        <authorList>
            <person name="Joergensen T.S."/>
            <person name="Alvarez Arevalo M."/>
            <person name="Sterndorff E.B."/>
            <person name="Faurdal D."/>
            <person name="Vuksanovic O."/>
            <person name="Mourched A.-S."/>
            <person name="Charusanti P."/>
            <person name="Shaw S."/>
            <person name="Blin K."/>
            <person name="Weber T."/>
        </authorList>
    </citation>
    <scope>NUCLEOTIDE SEQUENCE</scope>
    <source>
        <strain evidence="2">NBC_01432</strain>
    </source>
</reference>